<evidence type="ECO:0000313" key="2">
    <source>
        <dbReference type="Proteomes" id="UP000789920"/>
    </source>
</evidence>
<comment type="caution">
    <text evidence="1">The sequence shown here is derived from an EMBL/GenBank/DDBJ whole genome shotgun (WGS) entry which is preliminary data.</text>
</comment>
<feature type="non-terminal residue" evidence="1">
    <location>
        <position position="90"/>
    </location>
</feature>
<evidence type="ECO:0000313" key="1">
    <source>
        <dbReference type="EMBL" id="CAG8771134.1"/>
    </source>
</evidence>
<protein>
    <submittedName>
        <fullName evidence="1">4691_t:CDS:1</fullName>
    </submittedName>
</protein>
<organism evidence="1 2">
    <name type="scientific">Racocetra persica</name>
    <dbReference type="NCBI Taxonomy" id="160502"/>
    <lineage>
        <taxon>Eukaryota</taxon>
        <taxon>Fungi</taxon>
        <taxon>Fungi incertae sedis</taxon>
        <taxon>Mucoromycota</taxon>
        <taxon>Glomeromycotina</taxon>
        <taxon>Glomeromycetes</taxon>
        <taxon>Diversisporales</taxon>
        <taxon>Gigasporaceae</taxon>
        <taxon>Racocetra</taxon>
    </lineage>
</organism>
<keyword evidence="2" id="KW-1185">Reference proteome</keyword>
<dbReference type="Proteomes" id="UP000789920">
    <property type="component" value="Unassembled WGS sequence"/>
</dbReference>
<accession>A0ACA9R056</accession>
<name>A0ACA9R056_9GLOM</name>
<dbReference type="EMBL" id="CAJVQC010040574">
    <property type="protein sequence ID" value="CAG8771134.1"/>
    <property type="molecule type" value="Genomic_DNA"/>
</dbReference>
<sequence>KKRVEQKTVPDNNNYIQTVPNDNDYILKIILLNNLNEYVAELIFKNNIELCFIVQVDIANINISDQNFNIKSIAHMIVDHIKEADGYSWV</sequence>
<reference evidence="1" key="1">
    <citation type="submission" date="2021-06" db="EMBL/GenBank/DDBJ databases">
        <authorList>
            <person name="Kallberg Y."/>
            <person name="Tangrot J."/>
            <person name="Rosling A."/>
        </authorList>
    </citation>
    <scope>NUCLEOTIDE SEQUENCE</scope>
    <source>
        <strain evidence="1">MA461A</strain>
    </source>
</reference>
<feature type="non-terminal residue" evidence="1">
    <location>
        <position position="1"/>
    </location>
</feature>
<gene>
    <name evidence="1" type="ORF">RPERSI_LOCUS16417</name>
</gene>
<proteinExistence type="predicted"/>